<protein>
    <submittedName>
        <fullName evidence="2">Uncharacterized protein</fullName>
    </submittedName>
</protein>
<organism evidence="2 3">
    <name type="scientific">Cladophialophora immunda</name>
    <dbReference type="NCBI Taxonomy" id="569365"/>
    <lineage>
        <taxon>Eukaryota</taxon>
        <taxon>Fungi</taxon>
        <taxon>Dikarya</taxon>
        <taxon>Ascomycota</taxon>
        <taxon>Pezizomycotina</taxon>
        <taxon>Eurotiomycetes</taxon>
        <taxon>Chaetothyriomycetidae</taxon>
        <taxon>Chaetothyriales</taxon>
        <taxon>Herpotrichiellaceae</taxon>
        <taxon>Cladophialophora</taxon>
    </lineage>
</organism>
<gene>
    <name evidence="2" type="ORF">PV07_08790</name>
</gene>
<dbReference type="HOGENOM" id="CLU_2072889_0_0_1"/>
<evidence type="ECO:0000256" key="1">
    <source>
        <dbReference type="SAM" id="MobiDB-lite"/>
    </source>
</evidence>
<evidence type="ECO:0000313" key="2">
    <source>
        <dbReference type="EMBL" id="KIW25624.1"/>
    </source>
</evidence>
<dbReference type="STRING" id="569365.A0A0D2CPW7"/>
<accession>A0A0D2CPW7</accession>
<feature type="region of interest" description="Disordered" evidence="1">
    <location>
        <begin position="68"/>
        <end position="104"/>
    </location>
</feature>
<proteinExistence type="predicted"/>
<dbReference type="EMBL" id="KN847044">
    <property type="protein sequence ID" value="KIW25624.1"/>
    <property type="molecule type" value="Genomic_DNA"/>
</dbReference>
<name>A0A0D2CPW7_9EURO</name>
<dbReference type="AlphaFoldDB" id="A0A0D2CPW7"/>
<dbReference type="OrthoDB" id="4369292at2759"/>
<feature type="compositionally biased region" description="Polar residues" evidence="1">
    <location>
        <begin position="68"/>
        <end position="83"/>
    </location>
</feature>
<sequence>MEQCLPPPERVAQIITGAFRTIPGAAVNVEVRLFPVTQQLEQTALETAMRIRTIPLYAEITVSRKNSQSLASSTDSPVSSKASTAAPVDRLEKRQPHIVPPRWTPSVTRIAESLDAAI</sequence>
<keyword evidence="3" id="KW-1185">Reference proteome</keyword>
<evidence type="ECO:0000313" key="3">
    <source>
        <dbReference type="Proteomes" id="UP000054466"/>
    </source>
</evidence>
<dbReference type="RefSeq" id="XP_016245840.1">
    <property type="nucleotide sequence ID" value="XM_016395984.1"/>
</dbReference>
<dbReference type="GeneID" id="27347984"/>
<dbReference type="Proteomes" id="UP000054466">
    <property type="component" value="Unassembled WGS sequence"/>
</dbReference>
<dbReference type="VEuPathDB" id="FungiDB:PV07_08790"/>
<reference evidence="2 3" key="1">
    <citation type="submission" date="2015-01" db="EMBL/GenBank/DDBJ databases">
        <title>The Genome Sequence of Cladophialophora immunda CBS83496.</title>
        <authorList>
            <consortium name="The Broad Institute Genomics Platform"/>
            <person name="Cuomo C."/>
            <person name="de Hoog S."/>
            <person name="Gorbushina A."/>
            <person name="Stielow B."/>
            <person name="Teixiera M."/>
            <person name="Abouelleil A."/>
            <person name="Chapman S.B."/>
            <person name="Priest M."/>
            <person name="Young S.K."/>
            <person name="Wortman J."/>
            <person name="Nusbaum C."/>
            <person name="Birren B."/>
        </authorList>
    </citation>
    <scope>NUCLEOTIDE SEQUENCE [LARGE SCALE GENOMIC DNA]</scope>
    <source>
        <strain evidence="2 3">CBS 83496</strain>
    </source>
</reference>